<accession>A0ABP0K5N5</accession>
<organism evidence="17 18">
    <name type="scientific">Durusdinium trenchii</name>
    <dbReference type="NCBI Taxonomy" id="1381693"/>
    <lineage>
        <taxon>Eukaryota</taxon>
        <taxon>Sar</taxon>
        <taxon>Alveolata</taxon>
        <taxon>Dinophyceae</taxon>
        <taxon>Suessiales</taxon>
        <taxon>Symbiodiniaceae</taxon>
        <taxon>Durusdinium</taxon>
    </lineage>
</organism>
<evidence type="ECO:0000256" key="14">
    <source>
        <dbReference type="SAM" id="MobiDB-lite"/>
    </source>
</evidence>
<dbReference type="InterPro" id="IPR005821">
    <property type="entry name" value="Ion_trans_dom"/>
</dbReference>
<evidence type="ECO:0000256" key="6">
    <source>
        <dbReference type="ARBA" id="ARBA00022692"/>
    </source>
</evidence>
<dbReference type="EMBL" id="CAXAMM010010002">
    <property type="protein sequence ID" value="CAK9022079.1"/>
    <property type="molecule type" value="Genomic_DNA"/>
</dbReference>
<dbReference type="GO" id="GO:0034220">
    <property type="term" value="P:monoatomic ion transmembrane transport"/>
    <property type="evidence" value="ECO:0007669"/>
    <property type="project" value="UniProtKB-KW"/>
</dbReference>
<dbReference type="CDD" id="cd00051">
    <property type="entry name" value="EFh"/>
    <property type="match status" value="1"/>
</dbReference>
<dbReference type="InterPro" id="IPR011992">
    <property type="entry name" value="EF-hand-dom_pair"/>
</dbReference>
<feature type="region of interest" description="Disordered" evidence="14">
    <location>
        <begin position="1"/>
        <end position="21"/>
    </location>
</feature>
<dbReference type="Gene3D" id="1.10.287.70">
    <property type="match status" value="1"/>
</dbReference>
<sequence>MPKKVEGGADEKARKNESSLHRLREGESCCFENLRTSALQLFDLADEGQSLKYQEDTEKPLTAETFQAALEAGEALIRITIVPAESGESVSTGESTVESRVIEGTPFADGQVETQASGTSEASGWARFKEQVVTDFRANYQDMHGAVLGESTEATQARQVAGQVAGAVAGVVASARLIPLHGTRLCAKAVAAKAGCEAQEVVAEPVAAVPETPEPVGEVNRFKQQVFQDFETGRSEIQAAFGYFVGQERTPESQPRLGADVLPAVASTVAGLTVATTLVPLRAARLAVASLTKREGAEGGEGAQPDPTAQQAQPESVQDHDPELLKRLRHSATLESLVSSIGEEEEHEDAQERIRRMFASRGGSSLELFQEQARLAGEHARSIYADKKVPLVDSTCFVFTMGFVVLVNAVFIGLEVDSVGGNATSVATFFVAANLFFLILYMAELGMRFATFGSQAFTDTLTVLDVILVVLVFIEQFAFPGSFARSLPAFRLIRLLRLLRTLRFMKSSPQLMAFVNNALRISKTLGWVTICLFLVLWAVAAVMHNVIGKSAEWNDTYDPWQEYEAFEAFDNREYFGSVAKSFLSMFQVVTTAQWANHIARPIAFQYQMTVAFWGFFLLVTTFGLVVCVIANIVQDAIETSRVIEHSSKEVARENRQNAGIRARTLLRLIDEDGDGELDFEELDAALAHEEFIQTLYQFEVPVMDAESLLRLFDKKGKGKVTFDALVNGLVSMLDDIDDKDWVFLSIWSEGLHLRADTVEAKCEQLLQGVTELRRSLEQLEIALKHFMGSREKTYMYYKAMAFVRSAPPPVPASVLEVLNIKVKESIPEDEGEAFIAFARRYVGPSTKVLPPEEPPPKAPFPDVQRSLVQRKAGCSACTTSYDISLAHSHRIKPISTPEAVLPAAPPPSDAYRAQWLREERERRRQEERYEVDGQSGMASKSFAELKKQLEVDPDLLE</sequence>
<evidence type="ECO:0000256" key="7">
    <source>
        <dbReference type="ARBA" id="ARBA00022837"/>
    </source>
</evidence>
<keyword evidence="7" id="KW-0106">Calcium</keyword>
<evidence type="ECO:0000256" key="2">
    <source>
        <dbReference type="ARBA" id="ARBA00022448"/>
    </source>
</evidence>
<feature type="transmembrane region" description="Helical" evidence="15">
    <location>
        <begin position="463"/>
        <end position="484"/>
    </location>
</feature>
<keyword evidence="6 15" id="KW-0812">Transmembrane</keyword>
<dbReference type="PANTHER" id="PTHR45628">
    <property type="entry name" value="VOLTAGE-DEPENDENT CALCIUM CHANNEL TYPE A SUBUNIT ALPHA-1"/>
    <property type="match status" value="1"/>
</dbReference>
<proteinExistence type="predicted"/>
<evidence type="ECO:0000256" key="5">
    <source>
        <dbReference type="ARBA" id="ARBA00022673"/>
    </source>
</evidence>
<evidence type="ECO:0000256" key="13">
    <source>
        <dbReference type="ARBA" id="ARBA00023303"/>
    </source>
</evidence>
<evidence type="ECO:0000256" key="9">
    <source>
        <dbReference type="ARBA" id="ARBA00022989"/>
    </source>
</evidence>
<feature type="compositionally biased region" description="Low complexity" evidence="14">
    <location>
        <begin position="303"/>
        <end position="314"/>
    </location>
</feature>
<gene>
    <name evidence="17" type="ORF">SCF082_LOCUS15637</name>
</gene>
<feature type="region of interest" description="Disordered" evidence="14">
    <location>
        <begin position="917"/>
        <end position="957"/>
    </location>
</feature>
<evidence type="ECO:0000256" key="1">
    <source>
        <dbReference type="ARBA" id="ARBA00004141"/>
    </source>
</evidence>
<comment type="subcellular location">
    <subcellularLocation>
        <location evidence="1">Membrane</location>
        <topology evidence="1">Multi-pass membrane protein</topology>
    </subcellularLocation>
</comment>
<keyword evidence="3" id="KW-0597">Phosphoprotein</keyword>
<keyword evidence="11 15" id="KW-0472">Membrane</keyword>
<keyword evidence="2" id="KW-0813">Transport</keyword>
<keyword evidence="10" id="KW-0406">Ion transport</keyword>
<feature type="domain" description="EF-hand" evidence="16">
    <location>
        <begin position="657"/>
        <end position="692"/>
    </location>
</feature>
<keyword evidence="12" id="KW-0325">Glycoprotein</keyword>
<evidence type="ECO:0000256" key="4">
    <source>
        <dbReference type="ARBA" id="ARBA00022568"/>
    </source>
</evidence>
<dbReference type="SMART" id="SM00054">
    <property type="entry name" value="EFh"/>
    <property type="match status" value="2"/>
</dbReference>
<keyword evidence="8" id="KW-0851">Voltage-gated channel</keyword>
<dbReference type="PROSITE" id="PS50222">
    <property type="entry name" value="EF_HAND_2"/>
    <property type="match status" value="2"/>
</dbReference>
<keyword evidence="9 15" id="KW-1133">Transmembrane helix</keyword>
<evidence type="ECO:0000256" key="3">
    <source>
        <dbReference type="ARBA" id="ARBA00022553"/>
    </source>
</evidence>
<dbReference type="PANTHER" id="PTHR45628:SF7">
    <property type="entry name" value="VOLTAGE-DEPENDENT CALCIUM CHANNEL TYPE A SUBUNIT ALPHA-1"/>
    <property type="match status" value="1"/>
</dbReference>
<dbReference type="InterPro" id="IPR027359">
    <property type="entry name" value="Volt_channel_dom_sf"/>
</dbReference>
<keyword evidence="5" id="KW-0107">Calcium channel</keyword>
<dbReference type="Proteomes" id="UP001642464">
    <property type="component" value="Unassembled WGS sequence"/>
</dbReference>
<dbReference type="InterPro" id="IPR050599">
    <property type="entry name" value="VDCC_alpha-1_subunit"/>
</dbReference>
<feature type="transmembrane region" description="Helical" evidence="15">
    <location>
        <begin position="426"/>
        <end position="443"/>
    </location>
</feature>
<feature type="transmembrane region" description="Helical" evidence="15">
    <location>
        <begin position="397"/>
        <end position="414"/>
    </location>
</feature>
<evidence type="ECO:0000256" key="11">
    <source>
        <dbReference type="ARBA" id="ARBA00023136"/>
    </source>
</evidence>
<reference evidence="17 18" key="1">
    <citation type="submission" date="2024-02" db="EMBL/GenBank/DDBJ databases">
        <authorList>
            <person name="Chen Y."/>
            <person name="Shah S."/>
            <person name="Dougan E. K."/>
            <person name="Thang M."/>
            <person name="Chan C."/>
        </authorList>
    </citation>
    <scope>NUCLEOTIDE SEQUENCE [LARGE SCALE GENOMIC DNA]</scope>
</reference>
<dbReference type="Pfam" id="PF00520">
    <property type="entry name" value="Ion_trans"/>
    <property type="match status" value="1"/>
</dbReference>
<evidence type="ECO:0000256" key="8">
    <source>
        <dbReference type="ARBA" id="ARBA00022882"/>
    </source>
</evidence>
<name>A0ABP0K5N5_9DINO</name>
<keyword evidence="18" id="KW-1185">Reference proteome</keyword>
<evidence type="ECO:0000259" key="16">
    <source>
        <dbReference type="PROSITE" id="PS50222"/>
    </source>
</evidence>
<keyword evidence="13 17" id="KW-0407">Ion channel</keyword>
<evidence type="ECO:0000313" key="18">
    <source>
        <dbReference type="Proteomes" id="UP001642464"/>
    </source>
</evidence>
<dbReference type="InterPro" id="IPR002048">
    <property type="entry name" value="EF_hand_dom"/>
</dbReference>
<keyword evidence="4" id="KW-0109">Calcium transport</keyword>
<evidence type="ECO:0000256" key="15">
    <source>
        <dbReference type="SAM" id="Phobius"/>
    </source>
</evidence>
<feature type="domain" description="EF-hand" evidence="16">
    <location>
        <begin position="700"/>
        <end position="735"/>
    </location>
</feature>
<evidence type="ECO:0000313" key="17">
    <source>
        <dbReference type="EMBL" id="CAK9022079.1"/>
    </source>
</evidence>
<dbReference type="SUPFAM" id="SSF81324">
    <property type="entry name" value="Voltage-gated potassium channels"/>
    <property type="match status" value="1"/>
</dbReference>
<feature type="region of interest" description="Disordered" evidence="14">
    <location>
        <begin position="294"/>
        <end position="319"/>
    </location>
</feature>
<evidence type="ECO:0000256" key="12">
    <source>
        <dbReference type="ARBA" id="ARBA00023180"/>
    </source>
</evidence>
<dbReference type="Gene3D" id="1.10.238.10">
    <property type="entry name" value="EF-hand"/>
    <property type="match status" value="1"/>
</dbReference>
<dbReference type="Gene3D" id="1.20.120.350">
    <property type="entry name" value="Voltage-gated potassium channels. Chain C"/>
    <property type="match status" value="1"/>
</dbReference>
<protein>
    <submittedName>
        <fullName evidence="17">Sodium channel protein 60E (Drosophila ion channel 60) (Drosophila sodium channel 1) (Protein smell-impaired 60E) (Sodium channel 2) (DmNav2)</fullName>
    </submittedName>
</protein>
<feature type="compositionally biased region" description="Basic and acidic residues" evidence="14">
    <location>
        <begin position="917"/>
        <end position="931"/>
    </location>
</feature>
<feature type="transmembrane region" description="Helical" evidence="15">
    <location>
        <begin position="610"/>
        <end position="633"/>
    </location>
</feature>
<feature type="transmembrane region" description="Helical" evidence="15">
    <location>
        <begin position="525"/>
        <end position="547"/>
    </location>
</feature>
<dbReference type="InterPro" id="IPR018247">
    <property type="entry name" value="EF_Hand_1_Ca_BS"/>
</dbReference>
<dbReference type="PROSITE" id="PS00018">
    <property type="entry name" value="EF_HAND_1"/>
    <property type="match status" value="1"/>
</dbReference>
<dbReference type="SUPFAM" id="SSF47473">
    <property type="entry name" value="EF-hand"/>
    <property type="match status" value="1"/>
</dbReference>
<evidence type="ECO:0000256" key="10">
    <source>
        <dbReference type="ARBA" id="ARBA00023065"/>
    </source>
</evidence>
<comment type="caution">
    <text evidence="17">The sequence shown here is derived from an EMBL/GenBank/DDBJ whole genome shotgun (WGS) entry which is preliminary data.</text>
</comment>